<evidence type="ECO:0000256" key="16">
    <source>
        <dbReference type="ARBA" id="ARBA00065466"/>
    </source>
</evidence>
<dbReference type="InterPro" id="IPR036465">
    <property type="entry name" value="vWFA_dom_sf"/>
</dbReference>
<evidence type="ECO:0000256" key="15">
    <source>
        <dbReference type="ARBA" id="ARBA00058857"/>
    </source>
</evidence>
<protein>
    <recommendedName>
        <fullName evidence="17">Copine-3</fullName>
    </recommendedName>
    <alternativeName>
        <fullName evidence="18">Copine III</fullName>
    </alternativeName>
</protein>
<evidence type="ECO:0000256" key="8">
    <source>
        <dbReference type="ARBA" id="ARBA00022553"/>
    </source>
</evidence>
<dbReference type="PANTHER" id="PTHR10857">
    <property type="entry name" value="COPINE"/>
    <property type="match status" value="1"/>
</dbReference>
<reference evidence="21" key="1">
    <citation type="submission" date="2022-10" db="EMBL/GenBank/DDBJ databases">
        <title>Novel sulphate-reducing endosymbionts in the free-living metamonad Anaeramoeba.</title>
        <authorList>
            <person name="Jerlstrom-Hultqvist J."/>
            <person name="Cepicka I."/>
            <person name="Gallot-Lavallee L."/>
            <person name="Salas-Leiva D."/>
            <person name="Curtis B.A."/>
            <person name="Zahonova K."/>
            <person name="Pipaliya S."/>
            <person name="Dacks J."/>
            <person name="Roger A.J."/>
        </authorList>
    </citation>
    <scope>NUCLEOTIDE SEQUENCE</scope>
    <source>
        <strain evidence="21">BMAN</strain>
    </source>
</reference>
<dbReference type="InterPro" id="IPR037768">
    <property type="entry name" value="C2B_Copine"/>
</dbReference>
<proteinExistence type="inferred from homology"/>
<dbReference type="GO" id="GO:0005886">
    <property type="term" value="C:plasma membrane"/>
    <property type="evidence" value="ECO:0007669"/>
    <property type="project" value="UniProtKB-SubCell"/>
</dbReference>
<dbReference type="GO" id="GO:0046872">
    <property type="term" value="F:metal ion binding"/>
    <property type="evidence" value="ECO:0007669"/>
    <property type="project" value="UniProtKB-KW"/>
</dbReference>
<dbReference type="SMART" id="SM00327">
    <property type="entry name" value="VWA"/>
    <property type="match status" value="1"/>
</dbReference>
<comment type="function">
    <text evidence="15">Calcium-dependent phospholipid-binding protein that plays a role in ERBB2-mediated tumor cell migration in response to growth factor heregulin stimulation.</text>
</comment>
<keyword evidence="10" id="KW-0677">Repeat</keyword>
<dbReference type="FunFam" id="2.60.40.150:FF:000042">
    <property type="entry name" value="Copine 3"/>
    <property type="match status" value="1"/>
</dbReference>
<dbReference type="GO" id="GO:0005737">
    <property type="term" value="C:cytoplasm"/>
    <property type="evidence" value="ECO:0007669"/>
    <property type="project" value="UniProtKB-SubCell"/>
</dbReference>
<dbReference type="GO" id="GO:0005544">
    <property type="term" value="F:calcium-dependent phospholipid binding"/>
    <property type="evidence" value="ECO:0007669"/>
    <property type="project" value="InterPro"/>
</dbReference>
<dbReference type="Pfam" id="PF00168">
    <property type="entry name" value="C2"/>
    <property type="match status" value="2"/>
</dbReference>
<dbReference type="CDD" id="cd04047">
    <property type="entry name" value="C2B_Copine"/>
    <property type="match status" value="1"/>
</dbReference>
<dbReference type="CDD" id="cd04048">
    <property type="entry name" value="C2A_Copine"/>
    <property type="match status" value="1"/>
</dbReference>
<evidence type="ECO:0000256" key="17">
    <source>
        <dbReference type="ARBA" id="ARBA00074834"/>
    </source>
</evidence>
<comment type="caution">
    <text evidence="21">The sequence shown here is derived from an EMBL/GenBank/DDBJ whole genome shotgun (WGS) entry which is preliminary data.</text>
</comment>
<dbReference type="Proteomes" id="UP001149090">
    <property type="component" value="Unassembled WGS sequence"/>
</dbReference>
<accession>A0A9Q0RE46</accession>
<keyword evidence="7" id="KW-0963">Cytoplasm</keyword>
<keyword evidence="12" id="KW-0965">Cell junction</keyword>
<evidence type="ECO:0000313" key="22">
    <source>
        <dbReference type="Proteomes" id="UP001149090"/>
    </source>
</evidence>
<dbReference type="PANTHER" id="PTHR10857:SF106">
    <property type="entry name" value="C2 DOMAIN-CONTAINING PROTEIN"/>
    <property type="match status" value="1"/>
</dbReference>
<keyword evidence="22" id="KW-1185">Reference proteome</keyword>
<dbReference type="Pfam" id="PF07002">
    <property type="entry name" value="Copine"/>
    <property type="match status" value="1"/>
</dbReference>
<dbReference type="GO" id="GO:0071277">
    <property type="term" value="P:cellular response to calcium ion"/>
    <property type="evidence" value="ECO:0007669"/>
    <property type="project" value="TreeGrafter"/>
</dbReference>
<dbReference type="GO" id="GO:0005925">
    <property type="term" value="C:focal adhesion"/>
    <property type="evidence" value="ECO:0007669"/>
    <property type="project" value="UniProtKB-SubCell"/>
</dbReference>
<evidence type="ECO:0000256" key="11">
    <source>
        <dbReference type="ARBA" id="ARBA00022837"/>
    </source>
</evidence>
<dbReference type="InterPro" id="IPR010734">
    <property type="entry name" value="Copine_C"/>
</dbReference>
<feature type="domain" description="VWFA" evidence="20">
    <location>
        <begin position="294"/>
        <end position="513"/>
    </location>
</feature>
<evidence type="ECO:0000256" key="6">
    <source>
        <dbReference type="ARBA" id="ARBA00022475"/>
    </source>
</evidence>
<feature type="domain" description="C2" evidence="19">
    <location>
        <begin position="124"/>
        <end position="253"/>
    </location>
</feature>
<evidence type="ECO:0000313" key="21">
    <source>
        <dbReference type="EMBL" id="KAJ5077291.1"/>
    </source>
</evidence>
<comment type="subunit">
    <text evidence="16">Monomer. Interacts with ERBB2 (preferentially with the tyrosine phosphorylated form); this interaction occurs at the cell membrane and is increased in a growth factor heregulin-dependent manner. Interacts with SHC1; this interaction may mediate the binding of CPNE3 with ERBB2. Interacts with RACK1.</text>
</comment>
<dbReference type="FunFam" id="2.60.40.150:FF:000099">
    <property type="entry name" value="Copine 3"/>
    <property type="match status" value="1"/>
</dbReference>
<keyword evidence="8" id="KW-0597">Phosphoprotein</keyword>
<evidence type="ECO:0000256" key="3">
    <source>
        <dbReference type="ARBA" id="ARBA00004246"/>
    </source>
</evidence>
<evidence type="ECO:0000256" key="12">
    <source>
        <dbReference type="ARBA" id="ARBA00022949"/>
    </source>
</evidence>
<comment type="similarity">
    <text evidence="5">Belongs to the copine family.</text>
</comment>
<gene>
    <name evidence="21" type="ORF">M0811_00611</name>
</gene>
<dbReference type="InterPro" id="IPR035892">
    <property type="entry name" value="C2_domain_sf"/>
</dbReference>
<evidence type="ECO:0000256" key="9">
    <source>
        <dbReference type="ARBA" id="ARBA00022723"/>
    </source>
</evidence>
<sequence length="559" mass="63155">MQVYQPTSKILLNISCNNLISLDTIGQSDPMAVLFKMDPRTHAIIEVGRTETYKNDRNPKFSKSFNLDYHFEQTQLYQIQVYDIDSKSTDLKKHDFIGQMNFNLGELAGAPGMFLTKKLDNPKKPARQNGTCTVSGEEIQENNSIIHFRIAGKNLDKKDFFGKSDPFLVFYRQQIDGSSWIKSYQTEVIKSNLNPVWKSFSVSANDLCGGQYDRPIRIECLDWNRSGKPDLIGITQLSLPELDNSRTKIFDIIEPKKQKKKRSYKNSGTLSFLDYRVERITSFLDYLYGGCQISLVVAVDFTASNGNPVHTSSLHYHDAYTVNDYQKAISTCGTILANYDTAGQFPVFGFGAKVGGQVSHCFPLNGNPQNPYVPGVQGILQAYHNAFYWPGFTLWGPTNFAPIINSVAQIARGYTQMQNNQKYFVLLFLTDGEITDFELTKKAIVDAADLPISIVIVGVGSGEFKQMEILDGDEQRVSYQGRKAVRDIVQFVPFRAFLNRDISALAQETLAEIPAQLVSYYKSKNIQPNPGYTAQQKQQAIQQQVMQHQQTQQQTQQKK</sequence>
<keyword evidence="6" id="KW-1003">Cell membrane</keyword>
<dbReference type="SUPFAM" id="SSF53300">
    <property type="entry name" value="vWA-like"/>
    <property type="match status" value="1"/>
</dbReference>
<dbReference type="PROSITE" id="PS50234">
    <property type="entry name" value="VWFA"/>
    <property type="match status" value="1"/>
</dbReference>
<keyword evidence="13" id="KW-0472">Membrane</keyword>
<keyword evidence="14" id="KW-0539">Nucleus</keyword>
<evidence type="ECO:0000256" key="1">
    <source>
        <dbReference type="ARBA" id="ARBA00004123"/>
    </source>
</evidence>
<keyword evidence="11" id="KW-0106">Calcium</keyword>
<comment type="subcellular location">
    <subcellularLocation>
        <location evidence="3">Cell junction</location>
        <location evidence="3">Focal adhesion</location>
    </subcellularLocation>
    <subcellularLocation>
        <location evidence="2">Cell membrane</location>
    </subcellularLocation>
    <subcellularLocation>
        <location evidence="4">Cytoplasm</location>
    </subcellularLocation>
    <subcellularLocation>
        <location evidence="1">Nucleus</location>
    </subcellularLocation>
</comment>
<dbReference type="PROSITE" id="PS50004">
    <property type="entry name" value="C2"/>
    <property type="match status" value="2"/>
</dbReference>
<dbReference type="SMART" id="SM00239">
    <property type="entry name" value="C2"/>
    <property type="match status" value="2"/>
</dbReference>
<evidence type="ECO:0000256" key="7">
    <source>
        <dbReference type="ARBA" id="ARBA00022490"/>
    </source>
</evidence>
<dbReference type="Gene3D" id="2.60.40.150">
    <property type="entry name" value="C2 domain"/>
    <property type="match status" value="2"/>
</dbReference>
<evidence type="ECO:0000256" key="18">
    <source>
        <dbReference type="ARBA" id="ARBA00076171"/>
    </source>
</evidence>
<dbReference type="InterPro" id="IPR000008">
    <property type="entry name" value="C2_dom"/>
</dbReference>
<evidence type="ECO:0000259" key="20">
    <source>
        <dbReference type="PROSITE" id="PS50234"/>
    </source>
</evidence>
<evidence type="ECO:0000256" key="5">
    <source>
        <dbReference type="ARBA" id="ARBA00009048"/>
    </source>
</evidence>
<evidence type="ECO:0000256" key="2">
    <source>
        <dbReference type="ARBA" id="ARBA00004236"/>
    </source>
</evidence>
<evidence type="ECO:0000256" key="4">
    <source>
        <dbReference type="ARBA" id="ARBA00004496"/>
    </source>
</evidence>
<dbReference type="GO" id="GO:0005634">
    <property type="term" value="C:nucleus"/>
    <property type="evidence" value="ECO:0007669"/>
    <property type="project" value="UniProtKB-SubCell"/>
</dbReference>
<organism evidence="21 22">
    <name type="scientific">Anaeramoeba ignava</name>
    <name type="common">Anaerobic marine amoeba</name>
    <dbReference type="NCBI Taxonomy" id="1746090"/>
    <lineage>
        <taxon>Eukaryota</taxon>
        <taxon>Metamonada</taxon>
        <taxon>Anaeramoebidae</taxon>
        <taxon>Anaeramoeba</taxon>
    </lineage>
</organism>
<keyword evidence="9" id="KW-0479">Metal-binding</keyword>
<name>A0A9Q0RE46_ANAIG</name>
<dbReference type="InterPro" id="IPR002035">
    <property type="entry name" value="VWF_A"/>
</dbReference>
<feature type="domain" description="C2" evidence="19">
    <location>
        <begin position="1"/>
        <end position="117"/>
    </location>
</feature>
<dbReference type="InterPro" id="IPR045052">
    <property type="entry name" value="Copine"/>
</dbReference>
<dbReference type="SUPFAM" id="SSF49562">
    <property type="entry name" value="C2 domain (Calcium/lipid-binding domain, CaLB)"/>
    <property type="match status" value="2"/>
</dbReference>
<evidence type="ECO:0000256" key="14">
    <source>
        <dbReference type="ARBA" id="ARBA00023242"/>
    </source>
</evidence>
<dbReference type="AlphaFoldDB" id="A0A9Q0RE46"/>
<evidence type="ECO:0000256" key="13">
    <source>
        <dbReference type="ARBA" id="ARBA00023136"/>
    </source>
</evidence>
<evidence type="ECO:0000256" key="10">
    <source>
        <dbReference type="ARBA" id="ARBA00022737"/>
    </source>
</evidence>
<dbReference type="EMBL" id="JAPDFW010000059">
    <property type="protein sequence ID" value="KAJ5077291.1"/>
    <property type="molecule type" value="Genomic_DNA"/>
</dbReference>
<dbReference type="OrthoDB" id="5855668at2759"/>
<dbReference type="OMA" id="PPQWQSG"/>
<evidence type="ECO:0000259" key="19">
    <source>
        <dbReference type="PROSITE" id="PS50004"/>
    </source>
</evidence>